<dbReference type="InterPro" id="IPR007554">
    <property type="entry name" value="Glycerophosphate_synth"/>
</dbReference>
<dbReference type="Gene3D" id="3.40.50.12580">
    <property type="match status" value="1"/>
</dbReference>
<dbReference type="AlphaFoldDB" id="A0A564W748"/>
<organism evidence="1 2">
    <name type="scientific">Blautia luti</name>
    <dbReference type="NCBI Taxonomy" id="89014"/>
    <lineage>
        <taxon>Bacteria</taxon>
        <taxon>Bacillati</taxon>
        <taxon>Bacillota</taxon>
        <taxon>Clostridia</taxon>
        <taxon>Lachnospirales</taxon>
        <taxon>Lachnospiraceae</taxon>
        <taxon>Blautia</taxon>
    </lineage>
</organism>
<dbReference type="Proteomes" id="UP000408482">
    <property type="component" value="Unassembled WGS sequence"/>
</dbReference>
<protein>
    <submittedName>
        <fullName evidence="1">CDP-glycerol:poly(Glycerophosphate) glycerophosphotransferase</fullName>
        <ecNumber evidence="1">2.7.8.12</ecNumber>
    </submittedName>
</protein>
<dbReference type="Pfam" id="PF04464">
    <property type="entry name" value="Glyphos_transf"/>
    <property type="match status" value="1"/>
</dbReference>
<reference evidence="1 2" key="1">
    <citation type="submission" date="2019-07" db="EMBL/GenBank/DDBJ databases">
        <authorList>
            <person name="Hibberd C M."/>
            <person name="Gehrig L. J."/>
            <person name="Chang H.-W."/>
            <person name="Venkatesh S."/>
        </authorList>
    </citation>
    <scope>NUCLEOTIDE SEQUENCE [LARGE SCALE GENOMIC DNA]</scope>
    <source>
        <strain evidence="1">Blautia_luti_SSTS_Bg7063</strain>
    </source>
</reference>
<keyword evidence="1" id="KW-0808">Transferase</keyword>
<evidence type="ECO:0000313" key="1">
    <source>
        <dbReference type="EMBL" id="VUX40207.1"/>
    </source>
</evidence>
<dbReference type="GO" id="GO:0016020">
    <property type="term" value="C:membrane"/>
    <property type="evidence" value="ECO:0007669"/>
    <property type="project" value="InterPro"/>
</dbReference>
<dbReference type="RefSeq" id="WP_144094771.1">
    <property type="nucleotide sequence ID" value="NZ_CABHMX010000034.1"/>
</dbReference>
<evidence type="ECO:0000313" key="2">
    <source>
        <dbReference type="Proteomes" id="UP000408482"/>
    </source>
</evidence>
<dbReference type="EMBL" id="CABHNW010000141">
    <property type="protein sequence ID" value="VUX40207.1"/>
    <property type="molecule type" value="Genomic_DNA"/>
</dbReference>
<dbReference type="EC" id="2.7.8.12" evidence="1"/>
<sequence>MEQTFLEKLKRVKPGDLLHIIKFILAFPIAMVYRFFRRDLWLLCDTENECRDNGFWLYKYLRENTSEDAVYAINRKSPDYARVKDLGPVIQYGSFRHWIYYLAASKNISSQKMGKPNAAICYVLEVYGILRNKRAFLQHGIITADLSFLYYPHTKMSLFVTSTYDEWKYVNDRYGYPEGCVQELGLCRFDHLHDMKVKKNQILIMPTWRMYIRNEISASDHELEAQKFMETDYYRYWDALLKDERMIRYIEENDLQIIFYPHREMHRFLKYFHVDHPKITVASWPEYDVQTLLKESAVLVTDFSSVAMDFAYMKKPLVYYQFDNEKFRKSHHQIGYFDFRKDGFGPVCVTEQEVTDWLIRLHGQGFANEAIYLERHGKYFDLWDTKNCERNYKAIKEM</sequence>
<accession>A0A564W748</accession>
<dbReference type="InterPro" id="IPR043148">
    <property type="entry name" value="TagF_C"/>
</dbReference>
<proteinExistence type="predicted"/>
<keyword evidence="2" id="KW-1185">Reference proteome</keyword>
<dbReference type="GO" id="GO:0047355">
    <property type="term" value="F:CDP-glycerol glycerophosphotransferase activity"/>
    <property type="evidence" value="ECO:0007669"/>
    <property type="project" value="UniProtKB-EC"/>
</dbReference>
<dbReference type="SUPFAM" id="SSF53756">
    <property type="entry name" value="UDP-Glycosyltransferase/glycogen phosphorylase"/>
    <property type="match status" value="1"/>
</dbReference>
<gene>
    <name evidence="1" type="primary">tagF_2</name>
    <name evidence="1" type="ORF">RSSSTS7063_00808</name>
</gene>
<name>A0A564W748_9FIRM</name>